<comment type="caution">
    <text evidence="1">The sequence shown here is derived from an EMBL/GenBank/DDBJ whole genome shotgun (WGS) entry which is preliminary data.</text>
</comment>
<proteinExistence type="predicted"/>
<dbReference type="Proteomes" id="UP000321080">
    <property type="component" value="Unassembled WGS sequence"/>
</dbReference>
<evidence type="ECO:0000313" key="1">
    <source>
        <dbReference type="EMBL" id="TXG38932.1"/>
    </source>
</evidence>
<dbReference type="AlphaFoldDB" id="A0A5C7GKX2"/>
<dbReference type="OrthoDB" id="1036397at2"/>
<accession>A0A5C7GKX2</accession>
<organism evidence="1 2">
    <name type="scientific">Seonamhaeicola maritimus</name>
    <dbReference type="NCBI Taxonomy" id="2591822"/>
    <lineage>
        <taxon>Bacteria</taxon>
        <taxon>Pseudomonadati</taxon>
        <taxon>Bacteroidota</taxon>
        <taxon>Flavobacteriia</taxon>
        <taxon>Flavobacteriales</taxon>
        <taxon>Flavobacteriaceae</taxon>
    </lineage>
</organism>
<reference evidence="1 2" key="1">
    <citation type="submission" date="2019-08" db="EMBL/GenBank/DDBJ databases">
        <title>Seonamhaeicola sediminis sp. nov., isolated from marine sediment.</title>
        <authorList>
            <person name="Cao W.R."/>
        </authorList>
    </citation>
    <scope>NUCLEOTIDE SEQUENCE [LARGE SCALE GENOMIC DNA]</scope>
    <source>
        <strain evidence="1 2">1505</strain>
    </source>
</reference>
<keyword evidence="2" id="KW-1185">Reference proteome</keyword>
<gene>
    <name evidence="1" type="ORF">FUA22_03310</name>
</gene>
<sequence>MISPFYQQRKKTTRLHILKTEAKTKLAVNTIKLLFNSHPGIVKWSIDLEDIDKVLRVETTSSLTMEDIIDQVKARGIYCEELE</sequence>
<dbReference type="EMBL" id="VRKQ01000008">
    <property type="protein sequence ID" value="TXG38932.1"/>
    <property type="molecule type" value="Genomic_DNA"/>
</dbReference>
<evidence type="ECO:0000313" key="2">
    <source>
        <dbReference type="Proteomes" id="UP000321080"/>
    </source>
</evidence>
<name>A0A5C7GKX2_9FLAO</name>
<dbReference type="RefSeq" id="WP_147766413.1">
    <property type="nucleotide sequence ID" value="NZ_VRKQ01000008.1"/>
</dbReference>
<protein>
    <submittedName>
        <fullName evidence="1">Uncharacterized protein</fullName>
    </submittedName>
</protein>